<keyword evidence="9" id="KW-1185">Reference proteome</keyword>
<evidence type="ECO:0000259" key="7">
    <source>
        <dbReference type="Pfam" id="PF15912"/>
    </source>
</evidence>
<dbReference type="PANTHER" id="PTHR23185">
    <property type="entry name" value="PROTEIN VIRILIZER HOMOLOG"/>
    <property type="match status" value="1"/>
</dbReference>
<feature type="region of interest" description="Disordered" evidence="6">
    <location>
        <begin position="1682"/>
        <end position="1750"/>
    </location>
</feature>
<feature type="compositionally biased region" description="Polar residues" evidence="6">
    <location>
        <begin position="1724"/>
        <end position="1737"/>
    </location>
</feature>
<evidence type="ECO:0000256" key="5">
    <source>
        <dbReference type="ARBA" id="ARBA00023242"/>
    </source>
</evidence>
<feature type="compositionally biased region" description="Polar residues" evidence="6">
    <location>
        <begin position="1944"/>
        <end position="1953"/>
    </location>
</feature>
<keyword evidence="5" id="KW-0539">Nucleus</keyword>
<evidence type="ECO:0000313" key="9">
    <source>
        <dbReference type="Proteomes" id="UP000636800"/>
    </source>
</evidence>
<dbReference type="InterPro" id="IPR031801">
    <property type="entry name" value="VIR_N"/>
</dbReference>
<organism evidence="8 9">
    <name type="scientific">Vanilla planifolia</name>
    <name type="common">Vanilla</name>
    <dbReference type="NCBI Taxonomy" id="51239"/>
    <lineage>
        <taxon>Eukaryota</taxon>
        <taxon>Viridiplantae</taxon>
        <taxon>Streptophyta</taxon>
        <taxon>Embryophyta</taxon>
        <taxon>Tracheophyta</taxon>
        <taxon>Spermatophyta</taxon>
        <taxon>Magnoliopsida</taxon>
        <taxon>Liliopsida</taxon>
        <taxon>Asparagales</taxon>
        <taxon>Orchidaceae</taxon>
        <taxon>Vanilloideae</taxon>
        <taxon>Vanilleae</taxon>
        <taxon>Vanilla</taxon>
    </lineage>
</organism>
<dbReference type="GO" id="GO:0003723">
    <property type="term" value="F:RNA binding"/>
    <property type="evidence" value="ECO:0007669"/>
    <property type="project" value="TreeGrafter"/>
</dbReference>
<feature type="compositionally biased region" description="Polar residues" evidence="6">
    <location>
        <begin position="2039"/>
        <end position="2056"/>
    </location>
</feature>
<feature type="region of interest" description="Disordered" evidence="6">
    <location>
        <begin position="1944"/>
        <end position="1981"/>
    </location>
</feature>
<gene>
    <name evidence="8" type="ORF">HPP92_005908</name>
</gene>
<evidence type="ECO:0000313" key="8">
    <source>
        <dbReference type="EMBL" id="KAG0492510.1"/>
    </source>
</evidence>
<reference evidence="8 9" key="1">
    <citation type="journal article" date="2020" name="Nat. Food">
        <title>A phased Vanilla planifolia genome enables genetic improvement of flavour and production.</title>
        <authorList>
            <person name="Hasing T."/>
            <person name="Tang H."/>
            <person name="Brym M."/>
            <person name="Khazi F."/>
            <person name="Huang T."/>
            <person name="Chambers A.H."/>
        </authorList>
    </citation>
    <scope>NUCLEOTIDE SEQUENCE [LARGE SCALE GENOMIC DNA]</scope>
    <source>
        <tissue evidence="8">Leaf</tissue>
    </source>
</reference>
<feature type="region of interest" description="Disordered" evidence="6">
    <location>
        <begin position="2031"/>
        <end position="2085"/>
    </location>
</feature>
<feature type="region of interest" description="Disordered" evidence="6">
    <location>
        <begin position="1835"/>
        <end position="1864"/>
    </location>
</feature>
<dbReference type="InterPro" id="IPR026736">
    <property type="entry name" value="Virilizer"/>
</dbReference>
<dbReference type="Pfam" id="PF15912">
    <property type="entry name" value="VIR_N"/>
    <property type="match status" value="1"/>
</dbReference>
<feature type="compositionally biased region" description="Polar residues" evidence="6">
    <location>
        <begin position="1600"/>
        <end position="1611"/>
    </location>
</feature>
<feature type="compositionally biased region" description="Polar residues" evidence="6">
    <location>
        <begin position="1545"/>
        <end position="1561"/>
    </location>
</feature>
<name>A0A835RQF2_VANPL</name>
<evidence type="ECO:0000256" key="3">
    <source>
        <dbReference type="ARBA" id="ARBA00022664"/>
    </source>
</evidence>
<evidence type="ECO:0000256" key="2">
    <source>
        <dbReference type="ARBA" id="ARBA00008371"/>
    </source>
</evidence>
<evidence type="ECO:0000256" key="4">
    <source>
        <dbReference type="ARBA" id="ARBA00023187"/>
    </source>
</evidence>
<dbReference type="OrthoDB" id="1711136at2759"/>
<feature type="compositionally biased region" description="Pro residues" evidence="6">
    <location>
        <begin position="1954"/>
        <end position="1967"/>
    </location>
</feature>
<feature type="domain" description="Virilizer N-terminal" evidence="7">
    <location>
        <begin position="8"/>
        <end position="121"/>
    </location>
</feature>
<comment type="caution">
    <text evidence="8">The sequence shown here is derived from an EMBL/GenBank/DDBJ whole genome shotgun (WGS) entry which is preliminary data.</text>
</comment>
<evidence type="ECO:0000256" key="1">
    <source>
        <dbReference type="ARBA" id="ARBA00004123"/>
    </source>
</evidence>
<comment type="subcellular location">
    <subcellularLocation>
        <location evidence="1">Nucleus</location>
    </subcellularLocation>
</comment>
<feature type="compositionally biased region" description="Pro residues" evidence="6">
    <location>
        <begin position="2066"/>
        <end position="2080"/>
    </location>
</feature>
<dbReference type="GO" id="GO:0006397">
    <property type="term" value="P:mRNA processing"/>
    <property type="evidence" value="ECO:0007669"/>
    <property type="project" value="UniProtKB-KW"/>
</dbReference>
<dbReference type="GO" id="GO:0005634">
    <property type="term" value="C:nucleus"/>
    <property type="evidence" value="ECO:0007669"/>
    <property type="project" value="UniProtKB-SubCell"/>
</dbReference>
<evidence type="ECO:0000256" key="6">
    <source>
        <dbReference type="SAM" id="MobiDB-lite"/>
    </source>
</evidence>
<feature type="region of interest" description="Disordered" evidence="6">
    <location>
        <begin position="1600"/>
        <end position="1620"/>
    </location>
</feature>
<dbReference type="PANTHER" id="PTHR23185:SF0">
    <property type="entry name" value="PROTEIN VIRILIZER HOMOLOG"/>
    <property type="match status" value="1"/>
</dbReference>
<dbReference type="EMBL" id="JADCNL010000002">
    <property type="protein sequence ID" value="KAG0492510.1"/>
    <property type="molecule type" value="Genomic_DNA"/>
</dbReference>
<keyword evidence="4" id="KW-0508">mRNA splicing</keyword>
<accession>A0A835RQF2</accession>
<sequence length="2168" mass="238436">MSRPEPCILFVQTFTHPQLDEYVDEVLFAEPVVITGCEFLELNAPLSTPHFSLMGATYPPSFAMEIFVHCEGESRFRRLCQPFLYSHSSSNVLDVEVVVTNHLVLRGCYRSITLVVYGNTAEDLGQFSVDIDLDNSLASLVSSPLEGKLEDLPPALLSVKLTIEELITTSDSFSLSFSDLDISSEMRLFLHLAFKIYEISYDESTLLKVVKTVISAVGYHFSSDYCAISDARNELLELYKELQTLPGNGSLLQDAFQEPDSVNVTSQLLVDTLYRLFPFLQNSASLDIPVLYQNKQLILGLSMLLLVCLESESCFFYVNGGGMEHIVSLLGDDMQGTTAFTLLLLGVVETVTRHAVGCEAFLGWWPRNDDYVPVSKSEGYSNLLKLLLRKPRHDVASLASYILHRLRIYELASRYELSVLSIVSDHSLDCLSRVDAVNALGNAAAQMKQLVKSLNLCGPFEDPSPVANARKSLDHWKSEGHLQYNATSDYTALSKHNFFKWDVDLHLLSLLKESGFFPLSAALLSYPSMHATIGSAAQIFVEIAVFFQSLLLSILFSRSGLTFLLLQPEITSTIILSLQCFEEGSKLECPTLRQAAVLMSKGFFCHPQEVAMILEIHLRVGYAIDRLLSASPTSDEILWVLWDLCSIARSDCGRQAILSIGYFHEAIEVLLGALRSCKDSESISSSNGASRLDLATFHSAAEIFEILVSDSTSFSLRAWIGYAVELHKALHLSSPGSHRKDAPTRLLEWIDAGVVYHKNGSIGLLRYAAVLASGGDAHLSSASVLVSDSIDVENVVGDSSDASDSQVLDILLGKLVSDKFFDGITLRNTSIVQLTTAIRILALISENTDVAGYLFEEGAMTLIYVVLSSCKRMLEQLSNTYDYLVDGAECNSTSDLLLEWNQEQSLVDLILPSLVLLINLLRKLREAKEIYQNKKLLNTLLHLHREVSPRLAAYVADIYSHYPQLVLGFGAICCLVASVVAFWPVFCWKPSLFCCLLNNVQDTSSLPLGPKDACSVMYLLSDLFPKEGVWLWKNGIPPFSAVSTLSIETVLGPEVEKDIQWYLKPEHLTVLLTRLTPLLERIAQIVLQFSFTTLVVIKDMLRIFIIRIACQRAECADILLRPLICWMDHTISETIISDADHFKMCGSLNFISNLLEHPFAKILLSRTSSIRVLVNALKRCCDACIVDGKFDLDDKVDKDAPSFLSWYMPLLKSLALIFDSQTSTQIANISGECPMVEIVPEDSSMIGHLLLRLCQVLPVGKELLACMATLKEFISSDVGRRTLKAILLQSQTSVLEEYKGNGNDAKEYVPDSDDWRIYPPFLQCWEKLLSCLDADDDTLNFAVETAYLLSSCALSLCVENHNYCGVSILKYLFGLAFDPRSALTSPDERLQDVLKLIILFEQKVGDQNFVHSATKADLQKITDVVEVMRLLLEVPLVSSTKVEEIPSDDFFLSTDSDLCANTKSLLFSSLNMIANDDGAAFNHVWKLIEITETESEPFSLDGFAEKFIWECPDTSSERVLTTSSGGKRKIASAEVSAKRARDSSTSEAGGSNASRGFTTPSTPVPTRRDTFRQRKPNTSRPPSMHVDDYVARERNTDALNSASHAVSSQRGGSNGRPPSIHVDEFMARQRERQSSAFSAVGEIAQAMQTAYEDQNNDSKLNKSQQLKADLDDELQGIDIVFDEESGSEDRIPFPQPDDVLQSNPLVAGESSPGSVVEETEGDTNDGTQLSQVGSSVPSEDVESRSDSSLKRSVLPEISGSFDTSFSSERTATLKNIVDKRPFIHGYDESNNVSLSMGSRGFDIPRPGNSASVPSSLLNVRSGTNIQPMLGPPFLQRDSTHKASSASSASGPFGNFEHKIPINQPPLPPVPHPNVSGISSSGVELVQSLSAPFIPNVRDVQLRFIPGYTGQPFILSGATNSLVQSENVSSSNKFVENKLMWNTDAPSNSVTSSRPTPPLPPTPPPFPAPLTQSSSNFSSQSSLYLQSTNIGHNPQLSTTPVTDLGIFSSSGSSLSFSLPSFPPAMLVNRPPVTGTLFGSPPQQHGQHSTNISNASATPTQLSVQPLPVQPPPPPPPQPRAPHPSQNLGLPIQIPQPQFEQMMPLPQGSIQVQMQPLQIQQQIHLPQLQVFYPQQQQEHISQSVPSSLEVQAKNSTQAADSAILQQKILG</sequence>
<protein>
    <recommendedName>
        <fullName evidence="7">Virilizer N-terminal domain-containing protein</fullName>
    </recommendedName>
</protein>
<dbReference type="Proteomes" id="UP000636800">
    <property type="component" value="Chromosome 2"/>
</dbReference>
<proteinExistence type="inferred from homology"/>
<feature type="compositionally biased region" description="Low complexity" evidence="6">
    <location>
        <begin position="1968"/>
        <end position="1981"/>
    </location>
</feature>
<feature type="region of interest" description="Disordered" evidence="6">
    <location>
        <begin position="1517"/>
        <end position="1588"/>
    </location>
</feature>
<dbReference type="GO" id="GO:0008380">
    <property type="term" value="P:RNA splicing"/>
    <property type="evidence" value="ECO:0007669"/>
    <property type="project" value="UniProtKB-KW"/>
</dbReference>
<comment type="similarity">
    <text evidence="2">Belongs to the vir family.</text>
</comment>
<dbReference type="GO" id="GO:0036396">
    <property type="term" value="C:RNA N6-methyladenosine methyltransferase complex"/>
    <property type="evidence" value="ECO:0007669"/>
    <property type="project" value="TreeGrafter"/>
</dbReference>
<keyword evidence="3" id="KW-0507">mRNA processing</keyword>